<gene>
    <name evidence="2" type="ORF">CAEBREN_12525</name>
</gene>
<feature type="region of interest" description="Disordered" evidence="1">
    <location>
        <begin position="238"/>
        <end position="266"/>
    </location>
</feature>
<dbReference type="EMBL" id="GL379881">
    <property type="protein sequence ID" value="EGT60060.1"/>
    <property type="molecule type" value="Genomic_DNA"/>
</dbReference>
<sequence length="266" mass="29756">MRKAYNKDLSTSNAGLITTPLIPANITTQMLIDAIANDAIPQKYLDVAKMMMLSKSMFTAYTLCHPGYIELDAERDKLGKEIMRLKVKGEDDKMKISHLKSDKTVLEQRVQDLGTVNGRNISENEKLITSLEVCEGMLGRATACIHRLKMDVKKKNDEIAHFNNKIQAFELSAAESNSLLEGFLEAKKKREEALFSMRNFVDPKIESVDSKAAISEINDKENQKGVVSMIAVKVDNDKRVAKRRGDKARNDGQNSKRGKCDATTSE</sequence>
<dbReference type="InParanoid" id="G0NGN2"/>
<evidence type="ECO:0000313" key="2">
    <source>
        <dbReference type="EMBL" id="EGT60060.1"/>
    </source>
</evidence>
<keyword evidence="3" id="KW-1185">Reference proteome</keyword>
<name>G0NGN2_CAEBE</name>
<proteinExistence type="predicted"/>
<organism evidence="3">
    <name type="scientific">Caenorhabditis brenneri</name>
    <name type="common">Nematode worm</name>
    <dbReference type="NCBI Taxonomy" id="135651"/>
    <lineage>
        <taxon>Eukaryota</taxon>
        <taxon>Metazoa</taxon>
        <taxon>Ecdysozoa</taxon>
        <taxon>Nematoda</taxon>
        <taxon>Chromadorea</taxon>
        <taxon>Rhabditida</taxon>
        <taxon>Rhabditina</taxon>
        <taxon>Rhabditomorpha</taxon>
        <taxon>Rhabditoidea</taxon>
        <taxon>Rhabditidae</taxon>
        <taxon>Peloderinae</taxon>
        <taxon>Caenorhabditis</taxon>
    </lineage>
</organism>
<evidence type="ECO:0000313" key="3">
    <source>
        <dbReference type="Proteomes" id="UP000008068"/>
    </source>
</evidence>
<dbReference type="HOGENOM" id="CLU_1046731_0_0_1"/>
<dbReference type="Proteomes" id="UP000008068">
    <property type="component" value="Unassembled WGS sequence"/>
</dbReference>
<protein>
    <submittedName>
        <fullName evidence="2">Uncharacterized protein</fullName>
    </submittedName>
</protein>
<dbReference type="AlphaFoldDB" id="G0NGN2"/>
<evidence type="ECO:0000256" key="1">
    <source>
        <dbReference type="SAM" id="MobiDB-lite"/>
    </source>
</evidence>
<accession>G0NGN2</accession>
<reference evidence="3" key="1">
    <citation type="submission" date="2011-07" db="EMBL/GenBank/DDBJ databases">
        <authorList>
            <consortium name="Caenorhabditis brenneri Sequencing and Analysis Consortium"/>
            <person name="Wilson R.K."/>
        </authorList>
    </citation>
    <scope>NUCLEOTIDE SEQUENCE [LARGE SCALE GENOMIC DNA]</scope>
    <source>
        <strain evidence="3">PB2801</strain>
    </source>
</reference>